<dbReference type="Pfam" id="PF00696">
    <property type="entry name" value="AA_kinase"/>
    <property type="match status" value="1"/>
</dbReference>
<dbReference type="GO" id="GO:0005524">
    <property type="term" value="F:ATP binding"/>
    <property type="evidence" value="ECO:0007669"/>
    <property type="project" value="UniProtKB-UniRule"/>
</dbReference>
<dbReference type="OrthoDB" id="9803155at2"/>
<keyword evidence="12" id="KW-1185">Reference proteome</keyword>
<keyword evidence="2 9" id="KW-0055">Arginine biosynthesis</keyword>
<dbReference type="STRING" id="1563681.BFP71_06325"/>
<feature type="site" description="Transition state stabilizer" evidence="9">
    <location>
        <position position="224"/>
    </location>
</feature>
<accession>A0A1E5T2X8</accession>
<evidence type="ECO:0000313" key="11">
    <source>
        <dbReference type="EMBL" id="OEK05735.1"/>
    </source>
</evidence>
<dbReference type="Gene3D" id="3.40.1160.10">
    <property type="entry name" value="Acetylglutamate kinase-like"/>
    <property type="match status" value="1"/>
</dbReference>
<dbReference type="GO" id="GO:0005737">
    <property type="term" value="C:cytoplasm"/>
    <property type="evidence" value="ECO:0007669"/>
    <property type="project" value="UniProtKB-SubCell"/>
</dbReference>
<evidence type="ECO:0000256" key="1">
    <source>
        <dbReference type="ARBA" id="ARBA00004828"/>
    </source>
</evidence>
<dbReference type="InterPro" id="IPR037528">
    <property type="entry name" value="ArgB"/>
</dbReference>
<evidence type="ECO:0000256" key="4">
    <source>
        <dbReference type="ARBA" id="ARBA00022679"/>
    </source>
</evidence>
<gene>
    <name evidence="9" type="primary">argB</name>
    <name evidence="11" type="ORF">BFP71_06325</name>
</gene>
<dbReference type="RefSeq" id="WP_069834653.1">
    <property type="nucleotide sequence ID" value="NZ_MDGQ01000004.1"/>
</dbReference>
<feature type="binding site" evidence="9">
    <location>
        <position position="159"/>
    </location>
    <ligand>
        <name>substrate</name>
    </ligand>
</feature>
<feature type="domain" description="Aspartate/glutamate/uridylate kinase" evidence="10">
    <location>
        <begin position="4"/>
        <end position="242"/>
    </location>
</feature>
<feature type="binding site" evidence="9">
    <location>
        <begin position="40"/>
        <end position="41"/>
    </location>
    <ligand>
        <name>substrate</name>
    </ligand>
</feature>
<dbReference type="EMBL" id="MDGQ01000004">
    <property type="protein sequence ID" value="OEK05735.1"/>
    <property type="molecule type" value="Genomic_DNA"/>
</dbReference>
<reference evidence="11 12" key="1">
    <citation type="submission" date="2016-08" db="EMBL/GenBank/DDBJ databases">
        <title>Draft genome of Fabibacter sp. strain SK-8.</title>
        <authorList>
            <person name="Wong S.-K."/>
            <person name="Hamasaki K."/>
            <person name="Yoshizawa S."/>
        </authorList>
    </citation>
    <scope>NUCLEOTIDE SEQUENCE [LARGE SCALE GENOMIC DNA]</scope>
    <source>
        <strain evidence="11 12">SK-8</strain>
    </source>
</reference>
<keyword evidence="4 9" id="KW-0808">Transferase</keyword>
<dbReference type="EC" id="2.7.2.8" evidence="9"/>
<evidence type="ECO:0000259" key="10">
    <source>
        <dbReference type="Pfam" id="PF00696"/>
    </source>
</evidence>
<dbReference type="PIRSF" id="PIRSF000728">
    <property type="entry name" value="NAGK"/>
    <property type="match status" value="1"/>
</dbReference>
<dbReference type="InterPro" id="IPR004662">
    <property type="entry name" value="AcgluKinase_fam"/>
</dbReference>
<dbReference type="GO" id="GO:0003991">
    <property type="term" value="F:acetylglutamate kinase activity"/>
    <property type="evidence" value="ECO:0007669"/>
    <property type="project" value="UniProtKB-UniRule"/>
</dbReference>
<dbReference type="PANTHER" id="PTHR23342">
    <property type="entry name" value="N-ACETYLGLUTAMATE SYNTHASE"/>
    <property type="match status" value="1"/>
</dbReference>
<feature type="binding site" evidence="9">
    <location>
        <position position="62"/>
    </location>
    <ligand>
        <name>substrate</name>
    </ligand>
</feature>
<dbReference type="HAMAP" id="MF_00082">
    <property type="entry name" value="ArgB"/>
    <property type="match status" value="1"/>
</dbReference>
<keyword evidence="7 9" id="KW-0067">ATP-binding</keyword>
<keyword evidence="5 9" id="KW-0547">Nucleotide-binding</keyword>
<proteinExistence type="inferred from homology"/>
<dbReference type="NCBIfam" id="TIGR00761">
    <property type="entry name" value="argB"/>
    <property type="match status" value="1"/>
</dbReference>
<evidence type="ECO:0000313" key="12">
    <source>
        <dbReference type="Proteomes" id="UP000095552"/>
    </source>
</evidence>
<dbReference type="CDD" id="cd04238">
    <property type="entry name" value="AAK_NAGK-like"/>
    <property type="match status" value="1"/>
</dbReference>
<name>A0A1E5T2X8_9BACT</name>
<sequence>MKELTIVKVGGKVIDDHEALASFLDAFTDVPSPKILVHGGGKVASDFGERLGITPKLIDGRRITDAPTLELVIMVYGGLVNKNIVAQLQARSENAIGLTGADANVMSAVKRPVSQVDYGFVGDVTKEDVGVSTLSKLIEAELTPVFCPLTHDKQGNLLNTNADTIASILGVAMAENYRVNLIYCFEQNGVLEDFGKKIVIKVLYRDRYDKLKSEGTIHAGMIPKLDNAFNALEGGVHQVKIGSFQSLKALLLGELGTKITIN</sequence>
<dbReference type="InterPro" id="IPR001048">
    <property type="entry name" value="Asp/Glu/Uridylate_kinase"/>
</dbReference>
<dbReference type="PANTHER" id="PTHR23342:SF0">
    <property type="entry name" value="N-ACETYLGLUTAMATE SYNTHASE, MITOCHONDRIAL"/>
    <property type="match status" value="1"/>
</dbReference>
<evidence type="ECO:0000256" key="8">
    <source>
        <dbReference type="ARBA" id="ARBA00048141"/>
    </source>
</evidence>
<comment type="function">
    <text evidence="9">Catalyzes the ATP-dependent phosphorylation of N-acetyl-L-glutamate.</text>
</comment>
<comment type="subcellular location">
    <subcellularLocation>
        <location evidence="9">Cytoplasm</location>
    </subcellularLocation>
</comment>
<evidence type="ECO:0000256" key="3">
    <source>
        <dbReference type="ARBA" id="ARBA00022605"/>
    </source>
</evidence>
<comment type="caution">
    <text evidence="11">The sequence shown here is derived from an EMBL/GenBank/DDBJ whole genome shotgun (WGS) entry which is preliminary data.</text>
</comment>
<comment type="similarity">
    <text evidence="9">Belongs to the acetylglutamate kinase family. ArgB subfamily.</text>
</comment>
<evidence type="ECO:0000256" key="2">
    <source>
        <dbReference type="ARBA" id="ARBA00022571"/>
    </source>
</evidence>
<organism evidence="11 12">
    <name type="scientific">Roseivirga misakiensis</name>
    <dbReference type="NCBI Taxonomy" id="1563681"/>
    <lineage>
        <taxon>Bacteria</taxon>
        <taxon>Pseudomonadati</taxon>
        <taxon>Bacteroidota</taxon>
        <taxon>Cytophagia</taxon>
        <taxon>Cytophagales</taxon>
        <taxon>Roseivirgaceae</taxon>
        <taxon>Roseivirga</taxon>
    </lineage>
</organism>
<feature type="site" description="Transition state stabilizer" evidence="9">
    <location>
        <position position="8"/>
    </location>
</feature>
<dbReference type="AlphaFoldDB" id="A0A1E5T2X8"/>
<dbReference type="UniPathway" id="UPA00068">
    <property type="reaction ID" value="UER00107"/>
</dbReference>
<dbReference type="InterPro" id="IPR036393">
    <property type="entry name" value="AceGlu_kinase-like_sf"/>
</dbReference>
<dbReference type="SUPFAM" id="SSF53633">
    <property type="entry name" value="Carbamate kinase-like"/>
    <property type="match status" value="1"/>
</dbReference>
<evidence type="ECO:0000256" key="5">
    <source>
        <dbReference type="ARBA" id="ARBA00022741"/>
    </source>
</evidence>
<keyword evidence="9" id="KW-0963">Cytoplasm</keyword>
<dbReference type="Proteomes" id="UP000095552">
    <property type="component" value="Unassembled WGS sequence"/>
</dbReference>
<dbReference type="GO" id="GO:0042450">
    <property type="term" value="P:L-arginine biosynthetic process via ornithine"/>
    <property type="evidence" value="ECO:0007669"/>
    <property type="project" value="UniProtKB-UniRule"/>
</dbReference>
<keyword evidence="3 9" id="KW-0028">Amino-acid biosynthesis</keyword>
<comment type="pathway">
    <text evidence="1 9">Amino-acid biosynthesis; L-arginine biosynthesis; N(2)-acetyl-L-ornithine from L-glutamate: step 2/4.</text>
</comment>
<protein>
    <recommendedName>
        <fullName evidence="9">Acetylglutamate kinase</fullName>
        <ecNumber evidence="9">2.7.2.8</ecNumber>
    </recommendedName>
    <alternativeName>
        <fullName evidence="9">N-acetyl-L-glutamate 5-phosphotransferase</fullName>
    </alternativeName>
    <alternativeName>
        <fullName evidence="9">NAG kinase</fullName>
        <shortName evidence="9">NAGK</shortName>
    </alternativeName>
</protein>
<evidence type="ECO:0000256" key="6">
    <source>
        <dbReference type="ARBA" id="ARBA00022777"/>
    </source>
</evidence>
<keyword evidence="6 9" id="KW-0418">Kinase</keyword>
<evidence type="ECO:0000256" key="7">
    <source>
        <dbReference type="ARBA" id="ARBA00022840"/>
    </source>
</evidence>
<evidence type="ECO:0000256" key="9">
    <source>
        <dbReference type="HAMAP-Rule" id="MF_00082"/>
    </source>
</evidence>
<comment type="catalytic activity">
    <reaction evidence="8 9">
        <text>N-acetyl-L-glutamate + ATP = N-acetyl-L-glutamyl 5-phosphate + ADP</text>
        <dbReference type="Rhea" id="RHEA:14629"/>
        <dbReference type="ChEBI" id="CHEBI:30616"/>
        <dbReference type="ChEBI" id="CHEBI:44337"/>
        <dbReference type="ChEBI" id="CHEBI:57936"/>
        <dbReference type="ChEBI" id="CHEBI:456216"/>
        <dbReference type="EC" id="2.7.2.8"/>
    </reaction>
</comment>